<dbReference type="Proteomes" id="UP001446205">
    <property type="component" value="Unassembled WGS sequence"/>
</dbReference>
<dbReference type="PROSITE" id="PS01096">
    <property type="entry name" value="PPIC_PPIASE_1"/>
    <property type="match status" value="1"/>
</dbReference>
<dbReference type="RefSeq" id="WP_341371134.1">
    <property type="nucleotide sequence ID" value="NZ_JBBPCO010000009.1"/>
</dbReference>
<evidence type="ECO:0000256" key="2">
    <source>
        <dbReference type="ARBA" id="ARBA00022475"/>
    </source>
</evidence>
<organism evidence="13 14">
    <name type="scientific">Thermithiobacillus plumbiphilus</name>
    <dbReference type="NCBI Taxonomy" id="1729899"/>
    <lineage>
        <taxon>Bacteria</taxon>
        <taxon>Pseudomonadati</taxon>
        <taxon>Pseudomonadota</taxon>
        <taxon>Acidithiobacillia</taxon>
        <taxon>Acidithiobacillales</taxon>
        <taxon>Thermithiobacillaceae</taxon>
        <taxon>Thermithiobacillus</taxon>
    </lineage>
</organism>
<dbReference type="PANTHER" id="PTHR47529">
    <property type="entry name" value="PEPTIDYL-PROLYL CIS-TRANS ISOMERASE D"/>
    <property type="match status" value="1"/>
</dbReference>
<reference evidence="13 14" key="1">
    <citation type="submission" date="2024-04" db="EMBL/GenBank/DDBJ databases">
        <authorList>
            <person name="Abashina T."/>
            <person name="Shaikin A."/>
        </authorList>
    </citation>
    <scope>NUCLEOTIDE SEQUENCE [LARGE SCALE GENOMIC DNA]</scope>
    <source>
        <strain evidence="13 14">AAFK</strain>
    </source>
</reference>
<keyword evidence="14" id="KW-1185">Reference proteome</keyword>
<dbReference type="Gene3D" id="3.10.50.40">
    <property type="match status" value="1"/>
</dbReference>
<evidence type="ECO:0000259" key="12">
    <source>
        <dbReference type="PROSITE" id="PS50198"/>
    </source>
</evidence>
<evidence type="ECO:0000256" key="11">
    <source>
        <dbReference type="PROSITE-ProRule" id="PRU00278"/>
    </source>
</evidence>
<gene>
    <name evidence="13" type="ORF">WOB96_09905</name>
</gene>
<keyword evidence="4" id="KW-0812">Transmembrane</keyword>
<dbReference type="Pfam" id="PF13616">
    <property type="entry name" value="Rotamase_3"/>
    <property type="match status" value="1"/>
</dbReference>
<proteinExistence type="inferred from homology"/>
<keyword evidence="7" id="KW-0143">Chaperone</keyword>
<dbReference type="InterPro" id="IPR023058">
    <property type="entry name" value="PPIase_PpiC_CS"/>
</dbReference>
<dbReference type="InterPro" id="IPR027304">
    <property type="entry name" value="Trigger_fact/SurA_dom_sf"/>
</dbReference>
<evidence type="ECO:0000256" key="8">
    <source>
        <dbReference type="ARBA" id="ARBA00038408"/>
    </source>
</evidence>
<evidence type="ECO:0000256" key="9">
    <source>
        <dbReference type="ARBA" id="ARBA00040743"/>
    </source>
</evidence>
<dbReference type="PANTHER" id="PTHR47529:SF1">
    <property type="entry name" value="PERIPLASMIC CHAPERONE PPID"/>
    <property type="match status" value="1"/>
</dbReference>
<feature type="domain" description="PpiC" evidence="12">
    <location>
        <begin position="266"/>
        <end position="368"/>
    </location>
</feature>
<evidence type="ECO:0000256" key="10">
    <source>
        <dbReference type="ARBA" id="ARBA00042775"/>
    </source>
</evidence>
<dbReference type="InterPro" id="IPR000297">
    <property type="entry name" value="PPIase_PpiC"/>
</dbReference>
<dbReference type="PROSITE" id="PS50198">
    <property type="entry name" value="PPIC_PPIASE_2"/>
    <property type="match status" value="1"/>
</dbReference>
<comment type="caution">
    <text evidence="13">The sequence shown here is derived from an EMBL/GenBank/DDBJ whole genome shotgun (WGS) entry which is preliminary data.</text>
</comment>
<dbReference type="InterPro" id="IPR052029">
    <property type="entry name" value="PpiD_chaperone"/>
</dbReference>
<evidence type="ECO:0000256" key="6">
    <source>
        <dbReference type="ARBA" id="ARBA00023136"/>
    </source>
</evidence>
<name>A0ABU9D980_9PROT</name>
<dbReference type="SUPFAM" id="SSF54534">
    <property type="entry name" value="FKBP-like"/>
    <property type="match status" value="1"/>
</dbReference>
<comment type="subcellular location">
    <subcellularLocation>
        <location evidence="1">Cell inner membrane</location>
        <topology evidence="1">Single-pass type II membrane protein</topology>
        <orientation evidence="1">Periplasmic side</orientation>
    </subcellularLocation>
</comment>
<evidence type="ECO:0000256" key="1">
    <source>
        <dbReference type="ARBA" id="ARBA00004382"/>
    </source>
</evidence>
<keyword evidence="3" id="KW-0997">Cell inner membrane</keyword>
<keyword evidence="2" id="KW-1003">Cell membrane</keyword>
<comment type="similarity">
    <text evidence="8">Belongs to the PpiD chaperone family.</text>
</comment>
<dbReference type="SUPFAM" id="SSF109998">
    <property type="entry name" value="Triger factor/SurA peptide-binding domain-like"/>
    <property type="match status" value="1"/>
</dbReference>
<evidence type="ECO:0000313" key="14">
    <source>
        <dbReference type="Proteomes" id="UP001446205"/>
    </source>
</evidence>
<keyword evidence="5" id="KW-1133">Transmembrane helix</keyword>
<evidence type="ECO:0000256" key="5">
    <source>
        <dbReference type="ARBA" id="ARBA00022989"/>
    </source>
</evidence>
<evidence type="ECO:0000256" key="7">
    <source>
        <dbReference type="ARBA" id="ARBA00023186"/>
    </source>
</evidence>
<evidence type="ECO:0000313" key="13">
    <source>
        <dbReference type="EMBL" id="MEK8090077.1"/>
    </source>
</evidence>
<sequence>MLEAFRNIGQSWVAKLLLALIALSFALWGVSGYFSDDPGGQNVAEVNGAAITQKAFQERYKQEVERYRQMLGKDFSPQMLESMKLKDQVLEAMINYQVLVNETRRLGLHVPDAEVVKFIQTLPVFSDEKGFSRQRYQQLLAQQGMTPASFESQVREELAVRQLEQGISTAPLTAPNEVASLFAISEETRKVEVAIIPAQAFADKVTVSPEAVAAYYKAHQAEFRQPERVKVSYVVMGPEAFEGKAQVSEDELKAAYDKQKDNFKTAEERSARHILISIPQDATPEQVKAAQDRAESLVKRLRDGADFAQLARQESGDPGSAAQGGDLGFFGRGAMVKPFEDAVFSLKPGQISDPVRTPFGFHIIQVQEVRPERVQEFAEVRPQLERELRREKAEKAFDEATANFKDLLFTQDKSLDAAAKEFGLPVQQSEWLTRNAQAPGIFADPKVINQVFSNRVLGGKNSEAVELSDGRVAGFHLQAREPAKQLPLAAVEDQITEKLRLEKAEAAAKAAANDLLKSAQNGQPLSQLAAQNGYQVETATLSRRNAEQLPEPLVRAAFQAPEPAVGKVSYGMTSMPGGAFVYGVDEVKKPSASELQGPLRQQIADFLQNQRGGQAFKSYLDTLRAQAEVKVYKDKL</sequence>
<evidence type="ECO:0000256" key="3">
    <source>
        <dbReference type="ARBA" id="ARBA00022519"/>
    </source>
</evidence>
<accession>A0ABU9D980</accession>
<dbReference type="Gene3D" id="1.10.4030.10">
    <property type="entry name" value="Porin chaperone SurA, peptide-binding domain"/>
    <property type="match status" value="1"/>
</dbReference>
<dbReference type="EMBL" id="JBBPCO010000009">
    <property type="protein sequence ID" value="MEK8090077.1"/>
    <property type="molecule type" value="Genomic_DNA"/>
</dbReference>
<protein>
    <recommendedName>
        <fullName evidence="9">Periplasmic chaperone PpiD</fullName>
    </recommendedName>
    <alternativeName>
        <fullName evidence="10">Periplasmic folding chaperone</fullName>
    </alternativeName>
</protein>
<keyword evidence="6" id="KW-0472">Membrane</keyword>
<evidence type="ECO:0000256" key="4">
    <source>
        <dbReference type="ARBA" id="ARBA00022692"/>
    </source>
</evidence>
<dbReference type="Pfam" id="PF13624">
    <property type="entry name" value="SurA_N_3"/>
    <property type="match status" value="1"/>
</dbReference>
<dbReference type="InterPro" id="IPR046357">
    <property type="entry name" value="PPIase_dom_sf"/>
</dbReference>
<keyword evidence="11" id="KW-0413">Isomerase</keyword>
<keyword evidence="11" id="KW-0697">Rotamase</keyword>